<dbReference type="Pfam" id="PF18435">
    <property type="entry name" value="EstA_Ig_like"/>
    <property type="match status" value="1"/>
</dbReference>
<dbReference type="Pfam" id="PF00326">
    <property type="entry name" value="Peptidase_S9"/>
    <property type="match status" value="1"/>
</dbReference>
<protein>
    <recommendedName>
        <fullName evidence="6">Peptidase</fullName>
    </recommendedName>
</protein>
<dbReference type="InterPro" id="IPR001375">
    <property type="entry name" value="Peptidase_S9_cat"/>
</dbReference>
<dbReference type="GO" id="GO:0008236">
    <property type="term" value="F:serine-type peptidase activity"/>
    <property type="evidence" value="ECO:0007669"/>
    <property type="project" value="InterPro"/>
</dbReference>
<dbReference type="PANTHER" id="PTHR43037:SF1">
    <property type="entry name" value="BLL1128 PROTEIN"/>
    <property type="match status" value="1"/>
</dbReference>
<dbReference type="EMBL" id="CP033433">
    <property type="protein sequence ID" value="AYQ73054.1"/>
    <property type="molecule type" value="Genomic_DNA"/>
</dbReference>
<name>A0A3G3JXU2_9BACL</name>
<dbReference type="InterPro" id="IPR029058">
    <property type="entry name" value="AB_hydrolase_fold"/>
</dbReference>
<dbReference type="SUPFAM" id="SSF53474">
    <property type="entry name" value="alpha/beta-Hydrolases"/>
    <property type="match status" value="1"/>
</dbReference>
<dbReference type="RefSeq" id="WP_123041136.1">
    <property type="nucleotide sequence ID" value="NZ_CP033433.1"/>
</dbReference>
<evidence type="ECO:0000313" key="4">
    <source>
        <dbReference type="EMBL" id="AYQ73054.1"/>
    </source>
</evidence>
<dbReference type="InterPro" id="IPR041172">
    <property type="entry name" value="EstA_Ig-like_N"/>
</dbReference>
<dbReference type="KEGG" id="coh:EAV92_11040"/>
<evidence type="ECO:0008006" key="6">
    <source>
        <dbReference type="Google" id="ProtNLM"/>
    </source>
</evidence>
<accession>A0A3G3JXU2</accession>
<organism evidence="4 5">
    <name type="scientific">Cohnella candidum</name>
    <dbReference type="NCBI Taxonomy" id="2674991"/>
    <lineage>
        <taxon>Bacteria</taxon>
        <taxon>Bacillati</taxon>
        <taxon>Bacillota</taxon>
        <taxon>Bacilli</taxon>
        <taxon>Bacillales</taxon>
        <taxon>Paenibacillaceae</taxon>
        <taxon>Cohnella</taxon>
    </lineage>
</organism>
<keyword evidence="5" id="KW-1185">Reference proteome</keyword>
<sequence length="424" mass="47321">MGKIYYTMTEITDYGPFITKLVLPMGANVKAESVKPACFHVYVERKDKKGEILMLPRSWTDLEHKEPSKGNGAITDAYPSSIDGERQEEGEFVTLEMKYGPDVPLSASIAPIGMMNEYIISHYRITQVADIPSEGENLSGFVFDLCAGNSTKQAEKFLQGISSYAEEPLNYGYFVPQTGNGKRPLIIWLHGGGEGGTDPAIAYTGNKVVNLAGDDIQAKFGGAFVLVPQAKTFWLDDGSGQYGRTGKSKYVKALKALIDEFIANNDTSIDMSRIYIGGCSNGGFMTMRMLLDYPHFFAAAYPVCEALYDEVIRDEDIEAIKHLPIWFTHSKDDTIVKPEETVVPTYERLMRAGAGNVHFSYFEQVVDLHGLFTNEHGEPYTYHGHFSWIYALNDDCRLDYDGKPVMVEGKEVSLMEWLAEQKMA</sequence>
<dbReference type="AlphaFoldDB" id="A0A3G3JXU2"/>
<gene>
    <name evidence="4" type="ORF">EAV92_11040</name>
</gene>
<feature type="domain" description="Esterase Ig-like N-terminal" evidence="3">
    <location>
        <begin position="5"/>
        <end position="138"/>
    </location>
</feature>
<dbReference type="Gene3D" id="3.40.50.1820">
    <property type="entry name" value="alpha/beta hydrolase"/>
    <property type="match status" value="1"/>
</dbReference>
<proteinExistence type="predicted"/>
<keyword evidence="1" id="KW-0732">Signal</keyword>
<dbReference type="Gene3D" id="2.60.40.2180">
    <property type="match status" value="1"/>
</dbReference>
<dbReference type="Proteomes" id="UP000269097">
    <property type="component" value="Chromosome"/>
</dbReference>
<reference evidence="4 5" key="1">
    <citation type="submission" date="2018-10" db="EMBL/GenBank/DDBJ databases">
        <title>Genome Sequence of Cohnella sp.</title>
        <authorList>
            <person name="Srinivasan S."/>
            <person name="Kim M.K."/>
        </authorList>
    </citation>
    <scope>NUCLEOTIDE SEQUENCE [LARGE SCALE GENOMIC DNA]</scope>
    <source>
        <strain evidence="4 5">18JY8-7</strain>
    </source>
</reference>
<evidence type="ECO:0000313" key="5">
    <source>
        <dbReference type="Proteomes" id="UP000269097"/>
    </source>
</evidence>
<dbReference type="InterPro" id="IPR050955">
    <property type="entry name" value="Plant_Biomass_Hydrol_Est"/>
</dbReference>
<evidence type="ECO:0000259" key="2">
    <source>
        <dbReference type="Pfam" id="PF00326"/>
    </source>
</evidence>
<dbReference type="GO" id="GO:0006508">
    <property type="term" value="P:proteolysis"/>
    <property type="evidence" value="ECO:0007669"/>
    <property type="project" value="InterPro"/>
</dbReference>
<feature type="domain" description="Peptidase S9 prolyl oligopeptidase catalytic" evidence="2">
    <location>
        <begin position="234"/>
        <end position="302"/>
    </location>
</feature>
<evidence type="ECO:0000259" key="3">
    <source>
        <dbReference type="Pfam" id="PF18435"/>
    </source>
</evidence>
<evidence type="ECO:0000256" key="1">
    <source>
        <dbReference type="ARBA" id="ARBA00022729"/>
    </source>
</evidence>
<dbReference type="PANTHER" id="PTHR43037">
    <property type="entry name" value="UNNAMED PRODUCT-RELATED"/>
    <property type="match status" value="1"/>
</dbReference>